<sequence>MVKIDLSGKTAIVTGSSEGIGLGIAIRLAEAGAKVIVNGRHQEKLNNAIAEVKKAAPDAEVTGFVCDLGQAEGCDALIKAHPACDILVNNVGIFSPQGGFFDVEDDCWQNFFDVNVMSGVRLSRAYAKGMAKKGWGRVLFISSESGFNIPAEMVHYGFSKAAQIAIARGLAKTLAGTGVTVNSVLPGPTLSDGLKKMLEPEVKKTGCSYEEAAAAFTKKVRSSSIIERAASVEEVANMVLYAASPLASATTGAALRVEGGILNYL</sequence>
<proteinExistence type="inferred from homology"/>
<dbReference type="CDD" id="cd05233">
    <property type="entry name" value="SDR_c"/>
    <property type="match status" value="1"/>
</dbReference>
<name>A0A542VZB2_ZYMMB</name>
<evidence type="ECO:0000256" key="2">
    <source>
        <dbReference type="RuleBase" id="RU000363"/>
    </source>
</evidence>
<dbReference type="OrthoDB" id="9793325at2"/>
<dbReference type="Proteomes" id="UP000316887">
    <property type="component" value="Unassembled WGS sequence"/>
</dbReference>
<dbReference type="InterPro" id="IPR050259">
    <property type="entry name" value="SDR"/>
</dbReference>
<gene>
    <name evidence="3" type="ORF">FBY58_0169</name>
</gene>
<dbReference type="RefSeq" id="WP_141919021.1">
    <property type="nucleotide sequence ID" value="NZ_VFOF01000001.1"/>
</dbReference>
<comment type="caution">
    <text evidence="3">The sequence shown here is derived from an EMBL/GenBank/DDBJ whole genome shotgun (WGS) entry which is preliminary data.</text>
</comment>
<dbReference type="PANTHER" id="PTHR42879">
    <property type="entry name" value="3-OXOACYL-(ACYL-CARRIER-PROTEIN) REDUCTASE"/>
    <property type="match status" value="1"/>
</dbReference>
<reference evidence="3 4" key="1">
    <citation type="submission" date="2019-06" db="EMBL/GenBank/DDBJ databases">
        <title>Genome sequencing of Zymomonas mobilis strains for genetic engineering and biofuel applications.</title>
        <authorList>
            <person name="Teravest M."/>
        </authorList>
    </citation>
    <scope>NUCLEOTIDE SEQUENCE [LARGE SCALE GENOMIC DNA]</scope>
    <source>
        <strain evidence="3 4">AN0101</strain>
    </source>
</reference>
<comment type="similarity">
    <text evidence="1 2">Belongs to the short-chain dehydrogenases/reductases (SDR) family.</text>
</comment>
<dbReference type="PRINTS" id="PR00081">
    <property type="entry name" value="GDHRDH"/>
</dbReference>
<dbReference type="Pfam" id="PF00106">
    <property type="entry name" value="adh_short"/>
    <property type="match status" value="1"/>
</dbReference>
<dbReference type="InterPro" id="IPR036291">
    <property type="entry name" value="NAD(P)-bd_dom_sf"/>
</dbReference>
<evidence type="ECO:0000256" key="1">
    <source>
        <dbReference type="ARBA" id="ARBA00006484"/>
    </source>
</evidence>
<dbReference type="PRINTS" id="PR00080">
    <property type="entry name" value="SDRFAMILY"/>
</dbReference>
<dbReference type="EMBL" id="VFOF01000001">
    <property type="protein sequence ID" value="TQL16633.1"/>
    <property type="molecule type" value="Genomic_DNA"/>
</dbReference>
<organism evidence="3 4">
    <name type="scientific">Zymomonas mobilis</name>
    <dbReference type="NCBI Taxonomy" id="542"/>
    <lineage>
        <taxon>Bacteria</taxon>
        <taxon>Pseudomonadati</taxon>
        <taxon>Pseudomonadota</taxon>
        <taxon>Alphaproteobacteria</taxon>
        <taxon>Sphingomonadales</taxon>
        <taxon>Zymomonadaceae</taxon>
        <taxon>Zymomonas</taxon>
    </lineage>
</organism>
<evidence type="ECO:0000313" key="4">
    <source>
        <dbReference type="Proteomes" id="UP000316887"/>
    </source>
</evidence>
<dbReference type="FunFam" id="3.40.50.720:FF:000084">
    <property type="entry name" value="Short-chain dehydrogenase reductase"/>
    <property type="match status" value="1"/>
</dbReference>
<dbReference type="InterPro" id="IPR002347">
    <property type="entry name" value="SDR_fam"/>
</dbReference>
<accession>A0A542VZB2</accession>
<protein>
    <submittedName>
        <fullName evidence="3">NAD(P)-dependent dehydrogenase (Short-subunit alcohol dehydrogenase family)</fullName>
    </submittedName>
</protein>
<dbReference type="SUPFAM" id="SSF51735">
    <property type="entry name" value="NAD(P)-binding Rossmann-fold domains"/>
    <property type="match status" value="1"/>
</dbReference>
<dbReference type="Gene3D" id="3.40.50.720">
    <property type="entry name" value="NAD(P)-binding Rossmann-like Domain"/>
    <property type="match status" value="1"/>
</dbReference>
<evidence type="ECO:0000313" key="3">
    <source>
        <dbReference type="EMBL" id="TQL16633.1"/>
    </source>
</evidence>
<dbReference type="AlphaFoldDB" id="A0A542VZB2"/>